<feature type="chain" id="PRO_5046659874" description="Lipoprotein" evidence="1">
    <location>
        <begin position="29"/>
        <end position="156"/>
    </location>
</feature>
<dbReference type="RefSeq" id="WP_208566683.1">
    <property type="nucleotide sequence ID" value="NZ_JAGFWR010000003.1"/>
</dbReference>
<dbReference type="EMBL" id="JAGFWR010000003">
    <property type="protein sequence ID" value="MBO4161038.1"/>
    <property type="molecule type" value="Genomic_DNA"/>
</dbReference>
<proteinExistence type="predicted"/>
<evidence type="ECO:0008006" key="4">
    <source>
        <dbReference type="Google" id="ProtNLM"/>
    </source>
</evidence>
<evidence type="ECO:0000313" key="3">
    <source>
        <dbReference type="Proteomes" id="UP000671399"/>
    </source>
</evidence>
<name>A0ABS3V5Y5_9ACTN</name>
<evidence type="ECO:0000256" key="1">
    <source>
        <dbReference type="SAM" id="SignalP"/>
    </source>
</evidence>
<protein>
    <recommendedName>
        <fullName evidence="4">Lipoprotein</fullName>
    </recommendedName>
</protein>
<feature type="signal peptide" evidence="1">
    <location>
        <begin position="1"/>
        <end position="28"/>
    </location>
</feature>
<keyword evidence="1" id="KW-0732">Signal</keyword>
<gene>
    <name evidence="2" type="ORF">JQN83_09440</name>
</gene>
<evidence type="ECO:0000313" key="2">
    <source>
        <dbReference type="EMBL" id="MBO4161038.1"/>
    </source>
</evidence>
<organism evidence="2 3">
    <name type="scientific">Micromonospora antibiotica</name>
    <dbReference type="NCBI Taxonomy" id="2807623"/>
    <lineage>
        <taxon>Bacteria</taxon>
        <taxon>Bacillati</taxon>
        <taxon>Actinomycetota</taxon>
        <taxon>Actinomycetes</taxon>
        <taxon>Micromonosporales</taxon>
        <taxon>Micromonosporaceae</taxon>
        <taxon>Micromonospora</taxon>
    </lineage>
</organism>
<reference evidence="2 3" key="1">
    <citation type="submission" date="2021-03" db="EMBL/GenBank/DDBJ databases">
        <authorList>
            <person name="Lee D.-H."/>
        </authorList>
    </citation>
    <scope>NUCLEOTIDE SEQUENCE [LARGE SCALE GENOMIC DNA]</scope>
    <source>
        <strain evidence="2 3">MMS20-R2-23</strain>
    </source>
</reference>
<keyword evidence="3" id="KW-1185">Reference proteome</keyword>
<dbReference type="PROSITE" id="PS51257">
    <property type="entry name" value="PROKAR_LIPOPROTEIN"/>
    <property type="match status" value="1"/>
</dbReference>
<accession>A0ABS3V5Y5</accession>
<comment type="caution">
    <text evidence="2">The sequence shown here is derived from an EMBL/GenBank/DDBJ whole genome shotgun (WGS) entry which is preliminary data.</text>
</comment>
<dbReference type="Proteomes" id="UP000671399">
    <property type="component" value="Unassembled WGS sequence"/>
</dbReference>
<sequence>MRLSTGARRGTGALLTLLSAGVTLLAGATGCAGTDGGPEAVSPITVRVLVRDINIRAEGVDCAGTGPYLYFHHRAPFRVLDPDGAALVTGTLPAGTAVAAFAEDLEVERVPTYCEFAVPVQVPQRAGYRLEVAGRPALELTPDSSEGPALVAVVPA</sequence>